<feature type="signal peptide" evidence="2">
    <location>
        <begin position="1"/>
        <end position="19"/>
    </location>
</feature>
<dbReference type="EMBL" id="LR134441">
    <property type="protein sequence ID" value="VEH98496.1"/>
    <property type="molecule type" value="Genomic_DNA"/>
</dbReference>
<dbReference type="EMBL" id="JPEP01000002">
    <property type="protein sequence ID" value="KEY19306.1"/>
    <property type="molecule type" value="Genomic_DNA"/>
</dbReference>
<dbReference type="Proteomes" id="UP000028349">
    <property type="component" value="Unassembled WGS sequence"/>
</dbReference>
<evidence type="ECO:0000313" key="6">
    <source>
        <dbReference type="Proteomes" id="UP000270036"/>
    </source>
</evidence>
<sequence>MKKLLCSVLVVGSFFFTTAQTTIALKDSQTSLIQKKKSLKDFKRNREINRATLFMGNPSEKGAVVNANPNSKGATPSASIYTELWGEVQSVSQEEKQLFQINYNYGADAKATVKLLDAEINVLKTFTIALPESTNNFSLLKDYFYDAEGKRNFFIYVHHFENNGGPESQLDEIFVVTEDGVKRATLDGYGAKVVSAASGVKIMTFHDAEEEMLVTNYNLDDFTLDKSMGISFDLLNFMSGSPVNFMDVKGVPSLVLAHYEKLFIDNDTFEVFPDNHLIVGIYDFDLNLKKNISLDIRTSYPDEPYTIPAAQFGMFYGYGKYDITDHTFNDDDEIEVLYSISYFDLLGDSEWNHYFVGNESGARIRSLEDNVIGRTELQPLPGHDDQIGLYIGADEQVGSIKMFDVKNWASVYEFPAFYNEELLSLNFNRIPAGDSYDYLFGMPELEVVNDLSYGKINHYDKLGQFKKATKLSLGENVVNFTPLLYGEALTPNLYLNDGQPTYTYVSKHLVSGKGYNILRVAKSETDIIFEVQGDAAKGDLVGSRYMTNINDEIKNLALLYTTGDYNLTIDFYDLPFSILSTQSTTIKNSLMVYVDNANQAVRWNETSNSFAVYSMTGSLVRQGGKSDQVSTVGLPKGVYILMITTPKGEKLTKRFIL</sequence>
<gene>
    <name evidence="3" type="ORF">HY04_12930</name>
    <name evidence="4" type="ORF">NCTC13489_00994</name>
</gene>
<feature type="chain" id="PRO_5019499910" evidence="2">
    <location>
        <begin position="20"/>
        <end position="657"/>
    </location>
</feature>
<dbReference type="NCBIfam" id="TIGR04183">
    <property type="entry name" value="Por_Secre_tail"/>
    <property type="match status" value="1"/>
</dbReference>
<evidence type="ECO:0000313" key="5">
    <source>
        <dbReference type="Proteomes" id="UP000028349"/>
    </source>
</evidence>
<name>A0A448NPV5_9FLAO</name>
<evidence type="ECO:0000256" key="1">
    <source>
        <dbReference type="ARBA" id="ARBA00022729"/>
    </source>
</evidence>
<evidence type="ECO:0000256" key="2">
    <source>
        <dbReference type="SAM" id="SignalP"/>
    </source>
</evidence>
<dbReference type="AlphaFoldDB" id="A0A448NPV5"/>
<evidence type="ECO:0000313" key="3">
    <source>
        <dbReference type="EMBL" id="KEY19306.1"/>
    </source>
</evidence>
<accession>A0A448NPV5</accession>
<keyword evidence="5" id="KW-1185">Reference proteome</keyword>
<dbReference type="RefSeq" id="WP_034720316.1">
    <property type="nucleotide sequence ID" value="NZ_FOIX01000003.1"/>
</dbReference>
<proteinExistence type="predicted"/>
<reference evidence="3 5" key="1">
    <citation type="submission" date="2014-07" db="EMBL/GenBank/DDBJ databases">
        <authorList>
            <person name="Pisani N.G."/>
            <person name="Newman J.D."/>
        </authorList>
    </citation>
    <scope>NUCLEOTIDE SEQUENCE [LARGE SCALE GENOMIC DNA]</scope>
    <source>
        <strain evidence="3 5">LMG 24720</strain>
    </source>
</reference>
<organism evidence="4 6">
    <name type="scientific">Kaistella antarctica</name>
    <dbReference type="NCBI Taxonomy" id="266748"/>
    <lineage>
        <taxon>Bacteria</taxon>
        <taxon>Pseudomonadati</taxon>
        <taxon>Bacteroidota</taxon>
        <taxon>Flavobacteriia</taxon>
        <taxon>Flavobacteriales</taxon>
        <taxon>Weeksellaceae</taxon>
        <taxon>Chryseobacterium group</taxon>
        <taxon>Kaistella</taxon>
    </lineage>
</organism>
<reference evidence="4 6" key="2">
    <citation type="submission" date="2018-12" db="EMBL/GenBank/DDBJ databases">
        <authorList>
            <consortium name="Pathogen Informatics"/>
        </authorList>
    </citation>
    <scope>NUCLEOTIDE SEQUENCE [LARGE SCALE GENOMIC DNA]</scope>
    <source>
        <strain evidence="4 6">NCTC13489</strain>
    </source>
</reference>
<dbReference type="OrthoDB" id="1447653at2"/>
<evidence type="ECO:0000313" key="4">
    <source>
        <dbReference type="EMBL" id="VEH98496.1"/>
    </source>
</evidence>
<dbReference type="Proteomes" id="UP000270036">
    <property type="component" value="Chromosome"/>
</dbReference>
<dbReference type="InterPro" id="IPR026444">
    <property type="entry name" value="Secre_tail"/>
</dbReference>
<keyword evidence="1 2" id="KW-0732">Signal</keyword>
<dbReference type="KEGG" id="cant:NCTC13489_00994"/>
<protein>
    <submittedName>
        <fullName evidence="4">Por secretion system C-terminal sorting domain</fullName>
    </submittedName>
</protein>